<evidence type="ECO:0000313" key="8">
    <source>
        <dbReference type="EMBL" id="AVM42345.1"/>
    </source>
</evidence>
<evidence type="ECO:0000256" key="3">
    <source>
        <dbReference type="ARBA" id="ARBA00022490"/>
    </source>
</evidence>
<dbReference type="Gene3D" id="3.40.50.300">
    <property type="entry name" value="P-loop containing nucleotide triphosphate hydrolases"/>
    <property type="match status" value="1"/>
</dbReference>
<protein>
    <recommendedName>
        <fullName evidence="6">PhoH-like protein</fullName>
    </recommendedName>
</protein>
<feature type="domain" description="PhoH-like protein" evidence="7">
    <location>
        <begin position="108"/>
        <end position="311"/>
    </location>
</feature>
<proteinExistence type="inferred from homology"/>
<evidence type="ECO:0000313" key="9">
    <source>
        <dbReference type="Proteomes" id="UP000237947"/>
    </source>
</evidence>
<dbReference type="Proteomes" id="UP000237947">
    <property type="component" value="Chromosome"/>
</dbReference>
<dbReference type="EMBL" id="CP027226">
    <property type="protein sequence ID" value="AVM42345.1"/>
    <property type="molecule type" value="Genomic_DNA"/>
</dbReference>
<evidence type="ECO:0000259" key="7">
    <source>
        <dbReference type="Pfam" id="PF02562"/>
    </source>
</evidence>
<dbReference type="InterPro" id="IPR051451">
    <property type="entry name" value="PhoH2-like"/>
</dbReference>
<dbReference type="GO" id="GO:0005829">
    <property type="term" value="C:cytosol"/>
    <property type="evidence" value="ECO:0007669"/>
    <property type="project" value="TreeGrafter"/>
</dbReference>
<keyword evidence="4" id="KW-0547">Nucleotide-binding</keyword>
<dbReference type="InterPro" id="IPR027417">
    <property type="entry name" value="P-loop_NTPase"/>
</dbReference>
<dbReference type="RefSeq" id="WP_106012328.1">
    <property type="nucleotide sequence ID" value="NZ_CP027226.1"/>
</dbReference>
<dbReference type="OrthoDB" id="9773137at2"/>
<dbReference type="KEGG" id="fsa:C5Q98_03485"/>
<name>A0A2S0KMT3_9FIRM</name>
<evidence type="ECO:0000256" key="1">
    <source>
        <dbReference type="ARBA" id="ARBA00004496"/>
    </source>
</evidence>
<evidence type="ECO:0000256" key="5">
    <source>
        <dbReference type="ARBA" id="ARBA00022840"/>
    </source>
</evidence>
<keyword evidence="5" id="KW-0067">ATP-binding</keyword>
<dbReference type="GO" id="GO:0005524">
    <property type="term" value="F:ATP binding"/>
    <property type="evidence" value="ECO:0007669"/>
    <property type="project" value="UniProtKB-KW"/>
</dbReference>
<evidence type="ECO:0000256" key="2">
    <source>
        <dbReference type="ARBA" id="ARBA00010393"/>
    </source>
</evidence>
<sequence>MEKIIHIDEQSIIQNIIGVNNKNAKTIENYLNVIIEPNLLGIKIIAETEEELDLADKIVSKMLHISKSKGEVDDQLVNYLSGVSADKKKNIAVYNPDWIGLNAKGKAVVSKTLGQSKYIEAIRNNTVTFAIGPAGTGKTYLAVAMAVQAFKNEEVDRIILTRPAVEAGENLGFLPGDLQTKVDPYMRPLYDSLADLMGYETYTLNMERGLIEVSPLAYMRGRTLDNAYIILDEAQNTTPEQMKMFLTRLGYDSKIVVTGDTTQIDLPKNQRSGLIHAQRVLKNVKGMAFVELDDSDVMRNPIVQSIIKAYDKYDKNFEQNRQKKKDDTKEK</sequence>
<comment type="subcellular location">
    <subcellularLocation>
        <location evidence="1">Cytoplasm</location>
    </subcellularLocation>
</comment>
<dbReference type="PANTHER" id="PTHR30473">
    <property type="entry name" value="PROTEIN PHOH"/>
    <property type="match status" value="1"/>
</dbReference>
<dbReference type="AlphaFoldDB" id="A0A2S0KMT3"/>
<evidence type="ECO:0000256" key="6">
    <source>
        <dbReference type="ARBA" id="ARBA00039970"/>
    </source>
</evidence>
<evidence type="ECO:0000256" key="4">
    <source>
        <dbReference type="ARBA" id="ARBA00022741"/>
    </source>
</evidence>
<accession>A0A2S0KMT3</accession>
<reference evidence="9" key="1">
    <citation type="submission" date="2018-02" db="EMBL/GenBank/DDBJ databases">
        <authorList>
            <person name="Holder M.E."/>
            <person name="Ajami N.J."/>
            <person name="Petrosino J.F."/>
        </authorList>
    </citation>
    <scope>NUCLEOTIDE SEQUENCE [LARGE SCALE GENOMIC DNA]</scope>
    <source>
        <strain evidence="9">CCUG 47711</strain>
    </source>
</reference>
<dbReference type="PANTHER" id="PTHR30473:SF1">
    <property type="entry name" value="PHOH-LIKE PROTEIN"/>
    <property type="match status" value="1"/>
</dbReference>
<gene>
    <name evidence="8" type="ORF">C5Q98_03485</name>
</gene>
<dbReference type="SUPFAM" id="SSF52540">
    <property type="entry name" value="P-loop containing nucleoside triphosphate hydrolases"/>
    <property type="match status" value="1"/>
</dbReference>
<keyword evidence="3" id="KW-0963">Cytoplasm</keyword>
<organism evidence="8 9">
    <name type="scientific">Fastidiosipila sanguinis</name>
    <dbReference type="NCBI Taxonomy" id="236753"/>
    <lineage>
        <taxon>Bacteria</taxon>
        <taxon>Bacillati</taxon>
        <taxon>Bacillota</taxon>
        <taxon>Clostridia</taxon>
        <taxon>Eubacteriales</taxon>
        <taxon>Oscillospiraceae</taxon>
        <taxon>Fastidiosipila</taxon>
    </lineage>
</organism>
<dbReference type="FunFam" id="3.40.50.300:FF:000013">
    <property type="entry name" value="PhoH family ATPase"/>
    <property type="match status" value="1"/>
</dbReference>
<comment type="similarity">
    <text evidence="2">Belongs to the PhoH family.</text>
</comment>
<dbReference type="InterPro" id="IPR003714">
    <property type="entry name" value="PhoH"/>
</dbReference>
<keyword evidence="9" id="KW-1185">Reference proteome</keyword>
<dbReference type="Pfam" id="PF02562">
    <property type="entry name" value="PhoH"/>
    <property type="match status" value="1"/>
</dbReference>